<dbReference type="PANTHER" id="PTHR46751:SF1">
    <property type="entry name" value="WAP FOUR-DISULFIDE CORE DOMAIN PROTEIN 6A"/>
    <property type="match status" value="1"/>
</dbReference>
<dbReference type="Pfam" id="PF00014">
    <property type="entry name" value="Kunitz_BPTI"/>
    <property type="match status" value="1"/>
</dbReference>
<dbReference type="AlphaFoldDB" id="A0A8D1GFR5"/>
<keyword evidence="1" id="KW-0646">Protease inhibitor</keyword>
<proteinExistence type="predicted"/>
<dbReference type="Pfam" id="PF00095">
    <property type="entry name" value="WAP"/>
    <property type="match status" value="1"/>
</dbReference>
<dbReference type="PROSITE" id="PS00280">
    <property type="entry name" value="BPTI_KUNITZ_1"/>
    <property type="match status" value="1"/>
</dbReference>
<accession>A0A8D1GFR5</accession>
<dbReference type="FunFam" id="4.10.410.10:FF:000015">
    <property type="entry name" value="WAP four-disulfide core domain 6A"/>
    <property type="match status" value="1"/>
</dbReference>
<dbReference type="InterPro" id="IPR051388">
    <property type="entry name" value="Serpin_venom_toxin"/>
</dbReference>
<dbReference type="Ensembl" id="ENSSSCT00065032611.1">
    <property type="protein sequence ID" value="ENSSSCP00065013440.1"/>
    <property type="gene ID" value="ENSSSCG00065024410.1"/>
</dbReference>
<dbReference type="PRINTS" id="PR00759">
    <property type="entry name" value="BASICPTASE"/>
</dbReference>
<keyword evidence="2" id="KW-0722">Serine protease inhibitor</keyword>
<dbReference type="InterPro" id="IPR036645">
    <property type="entry name" value="Elafin-like_sf"/>
</dbReference>
<dbReference type="GO" id="GO:0005576">
    <property type="term" value="C:extracellular region"/>
    <property type="evidence" value="ECO:0007669"/>
    <property type="project" value="InterPro"/>
</dbReference>
<name>A0A8D1GFR5_PIG</name>
<dbReference type="Ensembl" id="ENSSSCT00035086076.1">
    <property type="protein sequence ID" value="ENSSSCP00035035836.1"/>
    <property type="gene ID" value="ENSSSCG00035063986.1"/>
</dbReference>
<dbReference type="PROSITE" id="PS50279">
    <property type="entry name" value="BPTI_KUNITZ_2"/>
    <property type="match status" value="1"/>
</dbReference>
<dbReference type="InterPro" id="IPR002223">
    <property type="entry name" value="Kunitz_BPTI"/>
</dbReference>
<dbReference type="InterPro" id="IPR008197">
    <property type="entry name" value="WAP_dom"/>
</dbReference>
<gene>
    <name evidence="5" type="primary">PTI</name>
</gene>
<evidence type="ECO:0000256" key="1">
    <source>
        <dbReference type="ARBA" id="ARBA00022690"/>
    </source>
</evidence>
<dbReference type="Proteomes" id="UP000694720">
    <property type="component" value="Unplaced"/>
</dbReference>
<feature type="domain" description="BPTI/Kunitz inhibitor" evidence="4">
    <location>
        <begin position="115"/>
        <end position="165"/>
    </location>
</feature>
<evidence type="ECO:0000313" key="5">
    <source>
        <dbReference type="Ensembl" id="ENSSSCP00045003482.1"/>
    </source>
</evidence>
<dbReference type="SMART" id="SM00131">
    <property type="entry name" value="KU"/>
    <property type="match status" value="1"/>
</dbReference>
<dbReference type="Gene3D" id="4.10.410.10">
    <property type="entry name" value="Pancreatic trypsin inhibitor Kunitz domain"/>
    <property type="match status" value="1"/>
</dbReference>
<evidence type="ECO:0000256" key="3">
    <source>
        <dbReference type="ARBA" id="ARBA00023157"/>
    </source>
</evidence>
<protein>
    <submittedName>
        <fullName evidence="5">Pancreatic trypsin inhibitor</fullName>
    </submittedName>
</protein>
<evidence type="ECO:0000313" key="6">
    <source>
        <dbReference type="Proteomes" id="UP000694728"/>
    </source>
</evidence>
<evidence type="ECO:0000259" key="4">
    <source>
        <dbReference type="PROSITE" id="PS50279"/>
    </source>
</evidence>
<dbReference type="GO" id="GO:0004867">
    <property type="term" value="F:serine-type endopeptidase inhibitor activity"/>
    <property type="evidence" value="ECO:0007669"/>
    <property type="project" value="UniProtKB-KW"/>
</dbReference>
<dbReference type="PANTHER" id="PTHR46751">
    <property type="entry name" value="EPPIN"/>
    <property type="match status" value="1"/>
</dbReference>
<dbReference type="InterPro" id="IPR020901">
    <property type="entry name" value="Prtase_inh_Kunz-CS"/>
</dbReference>
<dbReference type="CDD" id="cd22611">
    <property type="entry name" value="Kunitz_eppin"/>
    <property type="match status" value="1"/>
</dbReference>
<dbReference type="SUPFAM" id="SSF57256">
    <property type="entry name" value="Elafin-like"/>
    <property type="match status" value="1"/>
</dbReference>
<dbReference type="SUPFAM" id="SSF57362">
    <property type="entry name" value="BPTI-like"/>
    <property type="match status" value="1"/>
</dbReference>
<organism evidence="5 6">
    <name type="scientific">Sus scrofa</name>
    <name type="common">Pig</name>
    <dbReference type="NCBI Taxonomy" id="9823"/>
    <lineage>
        <taxon>Eukaryota</taxon>
        <taxon>Metazoa</taxon>
        <taxon>Chordata</taxon>
        <taxon>Craniata</taxon>
        <taxon>Vertebrata</taxon>
        <taxon>Euteleostomi</taxon>
        <taxon>Mammalia</taxon>
        <taxon>Eutheria</taxon>
        <taxon>Laurasiatheria</taxon>
        <taxon>Artiodactyla</taxon>
        <taxon>Suina</taxon>
        <taxon>Suidae</taxon>
        <taxon>Sus</taxon>
    </lineage>
</organism>
<dbReference type="Gene3D" id="4.10.75.10">
    <property type="entry name" value="Elafin-like"/>
    <property type="match status" value="1"/>
</dbReference>
<sequence length="212" mass="23203">MCGSWSVRLGQGSQSSEAGASEQEFLVLVSPARPVPPEMGFSGLLLILVPLIVLGGVQEPGLVEAFIVKKCPSNRARCEMKERDQCTKHRQCPNKMNCCKFACGKKCLNIKQDVCSLPKKTGPCLAYLPRWWYDKEKKVCSRFIYGGCQGNNNNFQSENVCKDICSQKSKTCPTLGWAGAASEPVQPPLLPSQPYLPHQNPASVLPPMGLCV</sequence>
<dbReference type="Proteomes" id="UP000694725">
    <property type="component" value="Unplaced"/>
</dbReference>
<evidence type="ECO:0000256" key="2">
    <source>
        <dbReference type="ARBA" id="ARBA00022900"/>
    </source>
</evidence>
<dbReference type="Ensembl" id="ENSSSCT00045005246.1">
    <property type="protein sequence ID" value="ENSSSCP00045003482.1"/>
    <property type="gene ID" value="ENSSSCG00045003232.1"/>
</dbReference>
<dbReference type="Proteomes" id="UP000694728">
    <property type="component" value="Unplaced"/>
</dbReference>
<dbReference type="InterPro" id="IPR036880">
    <property type="entry name" value="Kunitz_BPTI_sf"/>
</dbReference>
<keyword evidence="3" id="KW-1015">Disulfide bond</keyword>
<reference evidence="5" key="1">
    <citation type="submission" date="2025-05" db="UniProtKB">
        <authorList>
            <consortium name="Ensembl"/>
        </authorList>
    </citation>
    <scope>IDENTIFICATION</scope>
</reference>